<dbReference type="PANTHER" id="PTHR45913:SF19">
    <property type="entry name" value="LOW QUALITY PROTEIN: ZINC FINGER BED DOMAIN-CONTAINING PROTEIN 5-LIKE"/>
    <property type="match status" value="1"/>
</dbReference>
<evidence type="ECO:0000313" key="1">
    <source>
        <dbReference type="EMBL" id="KAK9535961.1"/>
    </source>
</evidence>
<dbReference type="EMBL" id="JBCEZU010000045">
    <property type="protein sequence ID" value="KAK9535961.1"/>
    <property type="molecule type" value="Genomic_DNA"/>
</dbReference>
<keyword evidence="2" id="KW-1185">Reference proteome</keyword>
<reference evidence="1 2" key="1">
    <citation type="journal article" date="2024" name="Genome Biol. Evol.">
        <title>Chromosome-level genome assembly of the viviparous eelpout Zoarces viviparus.</title>
        <authorList>
            <person name="Fuhrmann N."/>
            <person name="Brasseur M.V."/>
            <person name="Bakowski C.E."/>
            <person name="Podsiadlowski L."/>
            <person name="Prost S."/>
            <person name="Krehenwinkel H."/>
            <person name="Mayer C."/>
        </authorList>
    </citation>
    <scope>NUCLEOTIDE SEQUENCE [LARGE SCALE GENOMIC DNA]</scope>
    <source>
        <strain evidence="1">NO-MEL_2022_Ind0_liver</strain>
    </source>
</reference>
<sequence length="352" mass="39443">MVMVAEQPRVVAWEFDASGARPASTKHNVLAAISDGQSVAKVTIYEEFSSKFQEGRSYVLKGHSLRGQSPPYIINISRETMFFRSAPIQMSEALTKQAEDLIRPISLLTPLRSCSEARDLVTVEGEVIELSSLKKITKGKDIFPMRNIKLQQLSLCLWREVSVKQLQIGARMKVSHLKASKTDYGLQLQSTNFSTIEVQISDSVSQHLSQLAEKVDDYFPEDPRDGHMWILDPFSVDPTEEDVALPSHLESQLLEVSTESTLKLQWGKLDLGSFWIAVSKEYPCLALRAVKHLLPFTTTYLCESGFSSVATTKTKARNRLRAILEATLRVSLSPIPPRLDLIVSERQAQVSH</sequence>
<dbReference type="PANTHER" id="PTHR45913">
    <property type="entry name" value="EPM2A-INTERACTING PROTEIN 1"/>
    <property type="match status" value="1"/>
</dbReference>
<evidence type="ECO:0000313" key="2">
    <source>
        <dbReference type="Proteomes" id="UP001488805"/>
    </source>
</evidence>
<comment type="caution">
    <text evidence="1">The sequence shown here is derived from an EMBL/GenBank/DDBJ whole genome shotgun (WGS) entry which is preliminary data.</text>
</comment>
<dbReference type="Proteomes" id="UP001488805">
    <property type="component" value="Unassembled WGS sequence"/>
</dbReference>
<protein>
    <submittedName>
        <fullName evidence="1">Uncharacterized protein</fullName>
    </submittedName>
</protein>
<accession>A0AAW1FP90</accession>
<organism evidence="1 2">
    <name type="scientific">Zoarces viviparus</name>
    <name type="common">Viviparous eelpout</name>
    <name type="synonym">Blennius viviparus</name>
    <dbReference type="NCBI Taxonomy" id="48416"/>
    <lineage>
        <taxon>Eukaryota</taxon>
        <taxon>Metazoa</taxon>
        <taxon>Chordata</taxon>
        <taxon>Craniata</taxon>
        <taxon>Vertebrata</taxon>
        <taxon>Euteleostomi</taxon>
        <taxon>Actinopterygii</taxon>
        <taxon>Neopterygii</taxon>
        <taxon>Teleostei</taxon>
        <taxon>Neoteleostei</taxon>
        <taxon>Acanthomorphata</taxon>
        <taxon>Eupercaria</taxon>
        <taxon>Perciformes</taxon>
        <taxon>Cottioidei</taxon>
        <taxon>Zoarcales</taxon>
        <taxon>Zoarcidae</taxon>
        <taxon>Zoarcinae</taxon>
        <taxon>Zoarces</taxon>
    </lineage>
</organism>
<name>A0AAW1FP90_ZOAVI</name>
<dbReference type="AlphaFoldDB" id="A0AAW1FP90"/>
<gene>
    <name evidence="1" type="ORF">VZT92_005790</name>
</gene>
<proteinExistence type="predicted"/>